<reference evidence="2" key="1">
    <citation type="journal article" date="2024" name="Algal Res.">
        <title>Biochemical, toxicological and genomic investigation of a high-biomass producing Limnothrix strain isolated from Italian shallow drinking water reservoir.</title>
        <authorList>
            <person name="Simonazzi M."/>
            <person name="Shishido T.K."/>
            <person name="Delbaje E."/>
            <person name="Wahlsten M."/>
            <person name="Fewer D.P."/>
            <person name="Sivonen K."/>
            <person name="Pezzolesi L."/>
            <person name="Pistocchi R."/>
        </authorList>
    </citation>
    <scope>NUCLEOTIDE SEQUENCE [LARGE SCALE GENOMIC DNA]</scope>
    <source>
        <strain evidence="2">LRLZ20PSL1</strain>
    </source>
</reference>
<evidence type="ECO:0000313" key="2">
    <source>
        <dbReference type="Proteomes" id="UP001604335"/>
    </source>
</evidence>
<keyword evidence="2" id="KW-1185">Reference proteome</keyword>
<evidence type="ECO:0000313" key="1">
    <source>
        <dbReference type="EMBL" id="MFG3818247.1"/>
    </source>
</evidence>
<organism evidence="1 2">
    <name type="scientific">Limnothrix redekei LRLZ20PSL1</name>
    <dbReference type="NCBI Taxonomy" id="3112953"/>
    <lineage>
        <taxon>Bacteria</taxon>
        <taxon>Bacillati</taxon>
        <taxon>Cyanobacteriota</taxon>
        <taxon>Cyanophyceae</taxon>
        <taxon>Pseudanabaenales</taxon>
        <taxon>Pseudanabaenaceae</taxon>
        <taxon>Limnothrix</taxon>
    </lineage>
</organism>
<accession>A0ABW7CAR8</accession>
<gene>
    <name evidence="1" type="ORF">VPK24_11420</name>
</gene>
<dbReference type="RefSeq" id="WP_393013424.1">
    <property type="nucleotide sequence ID" value="NZ_JAZAQF010000069.1"/>
</dbReference>
<dbReference type="Proteomes" id="UP001604335">
    <property type="component" value="Unassembled WGS sequence"/>
</dbReference>
<sequence length="102" mass="11294">MSNQAILIADARKCCFSLNFPYFSDSLLLQGICISCYLCQENTLIVAGFLTVTFPESELKNHAKAPFLSGGFSTILHGVVANWVGQDGNGDENWPEFDQDWL</sequence>
<dbReference type="EMBL" id="JAZAQF010000069">
    <property type="protein sequence ID" value="MFG3818247.1"/>
    <property type="molecule type" value="Genomic_DNA"/>
</dbReference>
<comment type="caution">
    <text evidence="1">The sequence shown here is derived from an EMBL/GenBank/DDBJ whole genome shotgun (WGS) entry which is preliminary data.</text>
</comment>
<proteinExistence type="predicted"/>
<protein>
    <submittedName>
        <fullName evidence="1">Uncharacterized protein</fullName>
    </submittedName>
</protein>
<name>A0ABW7CAR8_9CYAN</name>